<dbReference type="Pfam" id="PF04116">
    <property type="entry name" value="FA_hydroxylase"/>
    <property type="match status" value="1"/>
</dbReference>
<evidence type="ECO:0000256" key="2">
    <source>
        <dbReference type="ARBA" id="ARBA00022692"/>
    </source>
</evidence>
<dbReference type="InterPro" id="IPR006694">
    <property type="entry name" value="Fatty_acid_hydroxylase"/>
</dbReference>
<dbReference type="PANTHER" id="PTHR11863">
    <property type="entry name" value="STEROL DESATURASE"/>
    <property type="match status" value="1"/>
</dbReference>
<keyword evidence="3 5" id="KW-1133">Transmembrane helix</keyword>
<dbReference type="GO" id="GO:0008610">
    <property type="term" value="P:lipid biosynthetic process"/>
    <property type="evidence" value="ECO:0007669"/>
    <property type="project" value="InterPro"/>
</dbReference>
<evidence type="ECO:0000313" key="8">
    <source>
        <dbReference type="Proteomes" id="UP000479938"/>
    </source>
</evidence>
<organism evidence="7 8">
    <name type="scientific">Flavobacterium bizetiae</name>
    <dbReference type="NCBI Taxonomy" id="2704140"/>
    <lineage>
        <taxon>Bacteria</taxon>
        <taxon>Pseudomonadati</taxon>
        <taxon>Bacteroidota</taxon>
        <taxon>Flavobacteriia</taxon>
        <taxon>Flavobacteriales</taxon>
        <taxon>Flavobacteriaceae</taxon>
        <taxon>Flavobacterium</taxon>
    </lineage>
</organism>
<sequence length="230" mass="27628">MIFESWLQQLSQFNLFTLFIFFLAENAALLFLSIMLGKIIEYENTTLSKTDRKWILSTLICNTLITLLGYELYHYEILKIDFSTSLVSILSDTLLLIFIMDFFMFVFHYLVHQLKWFYPIHQLHHTHVETSVYSLFVLHPVETFGFGIIWLFSITIFEFNFISIIIYLVLNLLYGIFGHLKTDIFPEFWYKSLLTKWISTTKFHADHHKNESHNFGFYFTFWDKIFKTII</sequence>
<dbReference type="AlphaFoldDB" id="A0A6J4GIT4"/>
<keyword evidence="4 5" id="KW-0472">Membrane</keyword>
<name>A0A6J4GIT4_9FLAO</name>
<dbReference type="RefSeq" id="WP_173970631.1">
    <property type="nucleotide sequence ID" value="NZ_CADCSU010000083.1"/>
</dbReference>
<dbReference type="InterPro" id="IPR050307">
    <property type="entry name" value="Sterol_Desaturase_Related"/>
</dbReference>
<dbReference type="GO" id="GO:0005506">
    <property type="term" value="F:iron ion binding"/>
    <property type="evidence" value="ECO:0007669"/>
    <property type="project" value="InterPro"/>
</dbReference>
<evidence type="ECO:0000313" key="7">
    <source>
        <dbReference type="EMBL" id="CAA9198175.1"/>
    </source>
</evidence>
<feature type="transmembrane region" description="Helical" evidence="5">
    <location>
        <begin position="54"/>
        <end position="73"/>
    </location>
</feature>
<evidence type="ECO:0000256" key="3">
    <source>
        <dbReference type="ARBA" id="ARBA00022989"/>
    </source>
</evidence>
<feature type="transmembrane region" description="Helical" evidence="5">
    <location>
        <begin position="132"/>
        <end position="153"/>
    </location>
</feature>
<evidence type="ECO:0000259" key="6">
    <source>
        <dbReference type="Pfam" id="PF04116"/>
    </source>
</evidence>
<feature type="domain" description="Fatty acid hydroxylase" evidence="6">
    <location>
        <begin position="94"/>
        <end position="228"/>
    </location>
</feature>
<keyword evidence="8" id="KW-1185">Reference proteome</keyword>
<accession>A0A6J4GIT4</accession>
<dbReference type="EMBL" id="CADCSU010000083">
    <property type="protein sequence ID" value="CAA9198175.1"/>
    <property type="molecule type" value="Genomic_DNA"/>
</dbReference>
<evidence type="ECO:0000256" key="4">
    <source>
        <dbReference type="ARBA" id="ARBA00023136"/>
    </source>
</evidence>
<dbReference type="GO" id="GO:0016020">
    <property type="term" value="C:membrane"/>
    <property type="evidence" value="ECO:0007669"/>
    <property type="project" value="UniProtKB-SubCell"/>
</dbReference>
<comment type="subcellular location">
    <subcellularLocation>
        <location evidence="1">Membrane</location>
    </subcellularLocation>
</comment>
<evidence type="ECO:0000256" key="1">
    <source>
        <dbReference type="ARBA" id="ARBA00004370"/>
    </source>
</evidence>
<gene>
    <name evidence="7" type="ORF">FLA105534_01994</name>
</gene>
<dbReference type="GO" id="GO:0016491">
    <property type="term" value="F:oxidoreductase activity"/>
    <property type="evidence" value="ECO:0007669"/>
    <property type="project" value="InterPro"/>
</dbReference>
<dbReference type="Proteomes" id="UP000479938">
    <property type="component" value="Unassembled WGS sequence"/>
</dbReference>
<feature type="transmembrane region" description="Helical" evidence="5">
    <location>
        <begin position="12"/>
        <end position="34"/>
    </location>
</feature>
<protein>
    <recommendedName>
        <fullName evidence="6">Fatty acid hydroxylase domain-containing protein</fullName>
    </recommendedName>
</protein>
<keyword evidence="2 5" id="KW-0812">Transmembrane</keyword>
<reference evidence="7 8" key="1">
    <citation type="submission" date="2020-02" db="EMBL/GenBank/DDBJ databases">
        <authorList>
            <person name="Criscuolo A."/>
        </authorList>
    </citation>
    <scope>NUCLEOTIDE SEQUENCE [LARGE SCALE GENOMIC DNA]</scope>
    <source>
        <strain evidence="7">CIP105534</strain>
    </source>
</reference>
<feature type="transmembrane region" description="Helical" evidence="5">
    <location>
        <begin position="159"/>
        <end position="177"/>
    </location>
</feature>
<evidence type="ECO:0000256" key="5">
    <source>
        <dbReference type="SAM" id="Phobius"/>
    </source>
</evidence>
<proteinExistence type="predicted"/>
<feature type="transmembrane region" description="Helical" evidence="5">
    <location>
        <begin position="93"/>
        <end position="111"/>
    </location>
</feature>